<name>X1GTX1_9ZZZZ</name>
<protein>
    <recommendedName>
        <fullName evidence="2">RND efflux pump membrane fusion protein barrel-sandwich domain-containing protein</fullName>
    </recommendedName>
</protein>
<dbReference type="GO" id="GO:0015562">
    <property type="term" value="F:efflux transmembrane transporter activity"/>
    <property type="evidence" value="ECO:0007669"/>
    <property type="project" value="TreeGrafter"/>
</dbReference>
<gene>
    <name evidence="1" type="ORF">S03H2_35393</name>
</gene>
<evidence type="ECO:0008006" key="2">
    <source>
        <dbReference type="Google" id="ProtNLM"/>
    </source>
</evidence>
<dbReference type="Gene3D" id="2.40.420.20">
    <property type="match status" value="1"/>
</dbReference>
<comment type="caution">
    <text evidence="1">The sequence shown here is derived from an EMBL/GenBank/DDBJ whole genome shotgun (WGS) entry which is preliminary data.</text>
</comment>
<dbReference type="PANTHER" id="PTHR30469:SF15">
    <property type="entry name" value="HLYD FAMILY OF SECRETION PROTEINS"/>
    <property type="match status" value="1"/>
</dbReference>
<accession>X1GTX1</accession>
<dbReference type="GO" id="GO:1990281">
    <property type="term" value="C:efflux pump complex"/>
    <property type="evidence" value="ECO:0007669"/>
    <property type="project" value="TreeGrafter"/>
</dbReference>
<sequence length="152" mass="16154">AVVELNFDEQYADQLTEGMSVELTINEVNYTGTISIVSKIAVASSVGLGSTIKVTVIPDTGGVLLYPGTTVVGEVNLGSREDVPALKRGAFLTTGSQKYLYRVQGDTAEKIIVTYGAIQSDTVELLSGVNAGDVIIVSGYQNFIQYSKVKLK</sequence>
<evidence type="ECO:0000313" key="1">
    <source>
        <dbReference type="EMBL" id="GAH48320.1"/>
    </source>
</evidence>
<reference evidence="1" key="1">
    <citation type="journal article" date="2014" name="Front. Microbiol.">
        <title>High frequency of phylogenetically diverse reductive dehalogenase-homologous genes in deep subseafloor sedimentary metagenomes.</title>
        <authorList>
            <person name="Kawai M."/>
            <person name="Futagami T."/>
            <person name="Toyoda A."/>
            <person name="Takaki Y."/>
            <person name="Nishi S."/>
            <person name="Hori S."/>
            <person name="Arai W."/>
            <person name="Tsubouchi T."/>
            <person name="Morono Y."/>
            <person name="Uchiyama I."/>
            <person name="Ito T."/>
            <person name="Fujiyama A."/>
            <person name="Inagaki F."/>
            <person name="Takami H."/>
        </authorList>
    </citation>
    <scope>NUCLEOTIDE SEQUENCE</scope>
    <source>
        <strain evidence="1">Expedition CK06-06</strain>
    </source>
</reference>
<organism evidence="1">
    <name type="scientific">marine sediment metagenome</name>
    <dbReference type="NCBI Taxonomy" id="412755"/>
    <lineage>
        <taxon>unclassified sequences</taxon>
        <taxon>metagenomes</taxon>
        <taxon>ecological metagenomes</taxon>
    </lineage>
</organism>
<dbReference type="PANTHER" id="PTHR30469">
    <property type="entry name" value="MULTIDRUG RESISTANCE PROTEIN MDTA"/>
    <property type="match status" value="1"/>
</dbReference>
<dbReference type="EMBL" id="BARU01021644">
    <property type="protein sequence ID" value="GAH48320.1"/>
    <property type="molecule type" value="Genomic_DNA"/>
</dbReference>
<proteinExistence type="predicted"/>
<feature type="non-terminal residue" evidence="1">
    <location>
        <position position="1"/>
    </location>
</feature>
<dbReference type="AlphaFoldDB" id="X1GTX1"/>